<reference evidence="1" key="1">
    <citation type="submission" date="2021-03" db="EMBL/GenBank/DDBJ databases">
        <title>Genomic Encyclopedia of Type Strains, Phase IV (KMG-IV): sequencing the most valuable type-strain genomes for metagenomic binning, comparative biology and taxonomic classification.</title>
        <authorList>
            <person name="Goeker M."/>
        </authorList>
    </citation>
    <scope>NUCLEOTIDE SEQUENCE</scope>
    <source>
        <strain evidence="1">DSM 18131</strain>
    </source>
</reference>
<dbReference type="EMBL" id="JAGGJR010000011">
    <property type="protein sequence ID" value="MBP1875528.1"/>
    <property type="molecule type" value="Genomic_DNA"/>
</dbReference>
<evidence type="ECO:0000313" key="2">
    <source>
        <dbReference type="Proteomes" id="UP000823773"/>
    </source>
</evidence>
<name>A0ACC5T3V4_ENSAD</name>
<gene>
    <name evidence="1" type="ORF">J2Z19_005264</name>
</gene>
<protein>
    <submittedName>
        <fullName evidence="1">Pimeloyl-ACP methyl ester carboxylesterase</fullName>
    </submittedName>
</protein>
<keyword evidence="2" id="KW-1185">Reference proteome</keyword>
<organism evidence="1 2">
    <name type="scientific">Ensifer adhaerens</name>
    <name type="common">Sinorhizobium morelense</name>
    <dbReference type="NCBI Taxonomy" id="106592"/>
    <lineage>
        <taxon>Bacteria</taxon>
        <taxon>Pseudomonadati</taxon>
        <taxon>Pseudomonadota</taxon>
        <taxon>Alphaproteobacteria</taxon>
        <taxon>Hyphomicrobiales</taxon>
        <taxon>Rhizobiaceae</taxon>
        <taxon>Sinorhizobium/Ensifer group</taxon>
        <taxon>Ensifer</taxon>
    </lineage>
</organism>
<proteinExistence type="predicted"/>
<dbReference type="Proteomes" id="UP000823773">
    <property type="component" value="Unassembled WGS sequence"/>
</dbReference>
<sequence>MRQDRANARRHTEYETLTAPRMIKTRAGDVEAVEIGNPSGQALIFLPHGLGDWSALLDIAVDLAMLMPDLRLIALSRPGCGGTQCLEPSVSDPLFFEASVVLPALMDALDISSADFVGHADGASVALILAGLFPERVLGVVGLAAYCFGDQYLCATLEAISALGDAPESLSNLVSGSHEPDIFFRRWREIRLSECQRRWNATKFFEGISVPVTLIQGARDEFISLDQAAAIAARIRGDVCWVTLRNAGHFVHLENPEQVITLVRHQLDQSRGRKPAMQSAIDPATRRKAKGTKKIPCLLPIQPQLTGADDKPACLLVA</sequence>
<accession>A0ACC5T3V4</accession>
<evidence type="ECO:0000313" key="1">
    <source>
        <dbReference type="EMBL" id="MBP1875528.1"/>
    </source>
</evidence>
<comment type="caution">
    <text evidence="1">The sequence shown here is derived from an EMBL/GenBank/DDBJ whole genome shotgun (WGS) entry which is preliminary data.</text>
</comment>